<organism evidence="3 4">
    <name type="scientific">Anaerocolumna cellulosilytica</name>
    <dbReference type="NCBI Taxonomy" id="433286"/>
    <lineage>
        <taxon>Bacteria</taxon>
        <taxon>Bacillati</taxon>
        <taxon>Bacillota</taxon>
        <taxon>Clostridia</taxon>
        <taxon>Lachnospirales</taxon>
        <taxon>Lachnospiraceae</taxon>
        <taxon>Anaerocolumna</taxon>
    </lineage>
</organism>
<feature type="transmembrane region" description="Helical" evidence="2">
    <location>
        <begin position="246"/>
        <end position="268"/>
    </location>
</feature>
<feature type="region of interest" description="Disordered" evidence="1">
    <location>
        <begin position="316"/>
        <end position="349"/>
    </location>
</feature>
<keyword evidence="4" id="KW-1185">Reference proteome</keyword>
<feature type="transmembrane region" description="Helical" evidence="2">
    <location>
        <begin position="81"/>
        <end position="103"/>
    </location>
</feature>
<gene>
    <name evidence="3" type="ORF">acsn021_38550</name>
</gene>
<evidence type="ECO:0000256" key="2">
    <source>
        <dbReference type="SAM" id="Phobius"/>
    </source>
</evidence>
<keyword evidence="2" id="KW-0472">Membrane</keyword>
<feature type="transmembrane region" description="Helical" evidence="2">
    <location>
        <begin position="20"/>
        <end position="42"/>
    </location>
</feature>
<proteinExistence type="predicted"/>
<evidence type="ECO:0000256" key="1">
    <source>
        <dbReference type="SAM" id="MobiDB-lite"/>
    </source>
</evidence>
<dbReference type="EMBL" id="AP023367">
    <property type="protein sequence ID" value="BCJ96286.1"/>
    <property type="molecule type" value="Genomic_DNA"/>
</dbReference>
<feature type="transmembrane region" description="Helical" evidence="2">
    <location>
        <begin position="214"/>
        <end position="234"/>
    </location>
</feature>
<dbReference type="Proteomes" id="UP000515561">
    <property type="component" value="Chromosome"/>
</dbReference>
<dbReference type="RefSeq" id="WP_184093158.1">
    <property type="nucleotide sequence ID" value="NZ_AP023367.1"/>
</dbReference>
<feature type="transmembrane region" description="Helical" evidence="2">
    <location>
        <begin position="135"/>
        <end position="155"/>
    </location>
</feature>
<feature type="transmembrane region" description="Helical" evidence="2">
    <location>
        <begin position="110"/>
        <end position="129"/>
    </location>
</feature>
<dbReference type="AlphaFoldDB" id="A0A6S6R2C5"/>
<evidence type="ECO:0000313" key="3">
    <source>
        <dbReference type="EMBL" id="BCJ96286.1"/>
    </source>
</evidence>
<feature type="transmembrane region" description="Helical" evidence="2">
    <location>
        <begin position="54"/>
        <end position="75"/>
    </location>
</feature>
<protein>
    <submittedName>
        <fullName evidence="3">Uncharacterized protein</fullName>
    </submittedName>
</protein>
<keyword evidence="2" id="KW-0812">Transmembrane</keyword>
<sequence length="349" mass="39199">MMTLLVLRSRLRSLYQKYELYINPIVKFVIALIVFQTINSALGYDSRLKQLPVVLAISLLSAFTPSSILVLLAGLFSVGHIYSISIILAAIIVILFAIMYCLFLRFTPNLGYAVLAVPILFFLKIPYVIPILLGLFATPLSVIPIGCGVVVYYLFEVLKEATAMQVTVSLEDTLQLYTYVIDSLFKSQQLYMTIIIFSLVTIVTFIVRRMKFDYAREGAVAAGSLTCIIGFLISDLRLDVSNQIGAMILGTLVSGIFAIIIQFFRLALDYTGVEHVQFEDEDYYYYVKAVPKINVTAPQINVKRFNTQRNAGLSGRINKEMLEDEEDDYDDEYEGYDEADTNSKGSSVK</sequence>
<reference evidence="3 4" key="1">
    <citation type="journal article" date="2016" name="Int. J. Syst. Evol. Microbiol.">
        <title>Descriptions of Anaerotaenia torta gen. nov., sp. nov. and Anaerocolumna cellulosilytica gen. nov., sp. nov. isolated from a methanogenic reactor of cattle waste.</title>
        <authorList>
            <person name="Uek A."/>
            <person name="Ohtaki Y."/>
            <person name="Kaku N."/>
            <person name="Ueki K."/>
        </authorList>
    </citation>
    <scope>NUCLEOTIDE SEQUENCE [LARGE SCALE GENOMIC DNA]</scope>
    <source>
        <strain evidence="3 4">SN021</strain>
    </source>
</reference>
<keyword evidence="2" id="KW-1133">Transmembrane helix</keyword>
<dbReference type="KEGG" id="acel:acsn021_38550"/>
<feature type="compositionally biased region" description="Acidic residues" evidence="1">
    <location>
        <begin position="322"/>
        <end position="340"/>
    </location>
</feature>
<feature type="transmembrane region" description="Helical" evidence="2">
    <location>
        <begin position="190"/>
        <end position="208"/>
    </location>
</feature>
<name>A0A6S6R2C5_9FIRM</name>
<accession>A0A6S6R2C5</accession>
<evidence type="ECO:0000313" key="4">
    <source>
        <dbReference type="Proteomes" id="UP000515561"/>
    </source>
</evidence>